<evidence type="ECO:0000256" key="1">
    <source>
        <dbReference type="ARBA" id="ARBA00004141"/>
    </source>
</evidence>
<evidence type="ECO:0000256" key="6">
    <source>
        <dbReference type="RuleBase" id="RU363053"/>
    </source>
</evidence>
<dbReference type="GO" id="GO:0016020">
    <property type="term" value="C:membrane"/>
    <property type="evidence" value="ECO:0007669"/>
    <property type="project" value="UniProtKB-SubCell"/>
</dbReference>
<organism evidence="8 9">
    <name type="scientific">Tribonema minus</name>
    <dbReference type="NCBI Taxonomy" id="303371"/>
    <lineage>
        <taxon>Eukaryota</taxon>
        <taxon>Sar</taxon>
        <taxon>Stramenopiles</taxon>
        <taxon>Ochrophyta</taxon>
        <taxon>PX clade</taxon>
        <taxon>Xanthophyceae</taxon>
        <taxon>Tribonematales</taxon>
        <taxon>Tribonemataceae</taxon>
        <taxon>Tribonema</taxon>
    </lineage>
</organism>
<dbReference type="Pfam" id="PF04117">
    <property type="entry name" value="Mpv17_PMP22"/>
    <property type="match status" value="1"/>
</dbReference>
<evidence type="ECO:0000313" key="9">
    <source>
        <dbReference type="Proteomes" id="UP000664859"/>
    </source>
</evidence>
<proteinExistence type="inferred from homology"/>
<keyword evidence="3" id="KW-0812">Transmembrane</keyword>
<dbReference type="Proteomes" id="UP000664859">
    <property type="component" value="Unassembled WGS sequence"/>
</dbReference>
<comment type="similarity">
    <text evidence="2 6">Belongs to the peroxisomal membrane protein PXMP2/4 family.</text>
</comment>
<dbReference type="PANTHER" id="PTHR11266">
    <property type="entry name" value="PEROXISOMAL MEMBRANE PROTEIN 2, PXMP2 MPV17"/>
    <property type="match status" value="1"/>
</dbReference>
<keyword evidence="4" id="KW-1133">Transmembrane helix</keyword>
<keyword evidence="5" id="KW-0472">Membrane</keyword>
<reference evidence="8" key="1">
    <citation type="submission" date="2021-02" db="EMBL/GenBank/DDBJ databases">
        <title>First Annotated Genome of the Yellow-green Alga Tribonema minus.</title>
        <authorList>
            <person name="Mahan K.M."/>
        </authorList>
    </citation>
    <scope>NUCLEOTIDE SEQUENCE</scope>
    <source>
        <strain evidence="8">UTEX B ZZ1240</strain>
    </source>
</reference>
<dbReference type="AlphaFoldDB" id="A0A836CK90"/>
<gene>
    <name evidence="8" type="ORF">JKP88DRAFT_234272</name>
</gene>
<dbReference type="PANTHER" id="PTHR11266:SF80">
    <property type="entry name" value="PEROXISOMAL MEMBRANE PROTEIN 2"/>
    <property type="match status" value="1"/>
</dbReference>
<evidence type="ECO:0000256" key="7">
    <source>
        <dbReference type="SAM" id="MobiDB-lite"/>
    </source>
</evidence>
<dbReference type="GO" id="GO:0005737">
    <property type="term" value="C:cytoplasm"/>
    <property type="evidence" value="ECO:0007669"/>
    <property type="project" value="TreeGrafter"/>
</dbReference>
<evidence type="ECO:0000256" key="4">
    <source>
        <dbReference type="ARBA" id="ARBA00022989"/>
    </source>
</evidence>
<comment type="caution">
    <text evidence="8">The sequence shown here is derived from an EMBL/GenBank/DDBJ whole genome shotgun (WGS) entry which is preliminary data.</text>
</comment>
<feature type="compositionally biased region" description="Polar residues" evidence="7">
    <location>
        <begin position="173"/>
        <end position="183"/>
    </location>
</feature>
<comment type="subcellular location">
    <subcellularLocation>
        <location evidence="1">Membrane</location>
        <topology evidence="1">Multi-pass membrane protein</topology>
    </subcellularLocation>
</comment>
<evidence type="ECO:0000256" key="5">
    <source>
        <dbReference type="ARBA" id="ARBA00023136"/>
    </source>
</evidence>
<feature type="region of interest" description="Disordered" evidence="7">
    <location>
        <begin position="148"/>
        <end position="183"/>
    </location>
</feature>
<evidence type="ECO:0000313" key="8">
    <source>
        <dbReference type="EMBL" id="KAG5188378.1"/>
    </source>
</evidence>
<accession>A0A836CK90</accession>
<evidence type="ECO:0000256" key="3">
    <source>
        <dbReference type="ARBA" id="ARBA00022692"/>
    </source>
</evidence>
<evidence type="ECO:0000256" key="2">
    <source>
        <dbReference type="ARBA" id="ARBA00006824"/>
    </source>
</evidence>
<keyword evidence="9" id="KW-1185">Reference proteome</keyword>
<dbReference type="EMBL" id="JAFCMP010000070">
    <property type="protein sequence ID" value="KAG5188378.1"/>
    <property type="molecule type" value="Genomic_DNA"/>
</dbReference>
<dbReference type="OrthoDB" id="196537at2759"/>
<protein>
    <submittedName>
        <fullName evidence="8">Uncharacterized protein</fullName>
    </submittedName>
</protein>
<name>A0A836CK90_9STRA</name>
<sequence>MIDGVCITGPGLHFLYGLLESHIPTTAGGALPAAAHVLLDTFLFDPVFVCSFFFTTALFEGRSLRRDVAPRLAREYWPALRGSWGVSVLFWPVQWAAFRYLPLQLRVASINLCDVAWTAALSYASHRGSGGGGSAAFELQAAAEARAGGAGEGGSARPRSDGDCGWSPAEGQKQGQISFSAAS</sequence>
<dbReference type="InterPro" id="IPR007248">
    <property type="entry name" value="Mpv17_PMP22"/>
</dbReference>